<evidence type="ECO:0000256" key="5">
    <source>
        <dbReference type="ARBA" id="ARBA00022927"/>
    </source>
</evidence>
<dbReference type="AlphaFoldDB" id="X8DJ76"/>
<name>X8DJ76_MYCXE</name>
<feature type="transmembrane region" description="Helical" evidence="10">
    <location>
        <begin position="175"/>
        <end position="192"/>
    </location>
</feature>
<keyword evidence="3" id="KW-1003">Cell membrane</keyword>
<dbReference type="GO" id="GO:0015031">
    <property type="term" value="P:protein transport"/>
    <property type="evidence" value="ECO:0007669"/>
    <property type="project" value="UniProtKB-KW"/>
</dbReference>
<feature type="compositionally biased region" description="Basic residues" evidence="9">
    <location>
        <begin position="139"/>
        <end position="152"/>
    </location>
</feature>
<keyword evidence="2" id="KW-0813">Transport</keyword>
<accession>X8DJ76</accession>
<feature type="domain" description="Protein export membrane protein SecD/SecF C-terminal" evidence="11">
    <location>
        <begin position="167"/>
        <end position="225"/>
    </location>
</feature>
<evidence type="ECO:0000256" key="1">
    <source>
        <dbReference type="ARBA" id="ARBA00004651"/>
    </source>
</evidence>
<evidence type="ECO:0000256" key="3">
    <source>
        <dbReference type="ARBA" id="ARBA00022475"/>
    </source>
</evidence>
<dbReference type="EMBL" id="JAOB01000015">
    <property type="protein sequence ID" value="EUA68439.1"/>
    <property type="molecule type" value="Genomic_DNA"/>
</dbReference>
<dbReference type="InterPro" id="IPR022813">
    <property type="entry name" value="SecD/SecF_arch_bac"/>
</dbReference>
<dbReference type="PANTHER" id="PTHR30081:SF8">
    <property type="entry name" value="PROTEIN TRANSLOCASE SUBUNIT SECF"/>
    <property type="match status" value="1"/>
</dbReference>
<evidence type="ECO:0000256" key="8">
    <source>
        <dbReference type="ARBA" id="ARBA00023136"/>
    </source>
</evidence>
<dbReference type="SUPFAM" id="SSF82866">
    <property type="entry name" value="Multidrug efflux transporter AcrB transmembrane domain"/>
    <property type="match status" value="1"/>
</dbReference>
<dbReference type="PATRIC" id="fig|1299334.3.peg.1804"/>
<dbReference type="InterPro" id="IPR048634">
    <property type="entry name" value="SecD_SecF_C"/>
</dbReference>
<evidence type="ECO:0000256" key="2">
    <source>
        <dbReference type="ARBA" id="ARBA00022448"/>
    </source>
</evidence>
<evidence type="ECO:0000259" key="11">
    <source>
        <dbReference type="Pfam" id="PF02355"/>
    </source>
</evidence>
<comment type="caution">
    <text evidence="12">The sequence shown here is derived from an EMBL/GenBank/DDBJ whole genome shotgun (WGS) entry which is preliminary data.</text>
</comment>
<feature type="compositionally biased region" description="Basic and acidic residues" evidence="9">
    <location>
        <begin position="109"/>
        <end position="138"/>
    </location>
</feature>
<feature type="transmembrane region" description="Helical" evidence="10">
    <location>
        <begin position="198"/>
        <end position="220"/>
    </location>
</feature>
<dbReference type="PANTHER" id="PTHR30081">
    <property type="entry name" value="PROTEIN-EXPORT MEMBRANE PROTEIN SEC"/>
    <property type="match status" value="1"/>
</dbReference>
<keyword evidence="6 10" id="KW-1133">Transmembrane helix</keyword>
<organism evidence="12">
    <name type="scientific">Mycobacterium xenopi 4042</name>
    <dbReference type="NCBI Taxonomy" id="1299334"/>
    <lineage>
        <taxon>Bacteria</taxon>
        <taxon>Bacillati</taxon>
        <taxon>Actinomycetota</taxon>
        <taxon>Actinomycetes</taxon>
        <taxon>Mycobacteriales</taxon>
        <taxon>Mycobacteriaceae</taxon>
        <taxon>Mycobacterium</taxon>
    </lineage>
</organism>
<keyword evidence="8 10" id="KW-0472">Membrane</keyword>
<sequence>MASKATEAVEITESNATVVDSAHAAELPHHGFLSRLYTGTGAFEVVGRRRFWYAISAMIVAIAVASIAIRGFTSASTSLAAPRCRSRAATPKSPKSKTCSGAPGQRPRVGGDRRQWRLGHRPDPLRNADQPADREAKRRPVQRFSSARRRRSAQQAGDQRLGGVVDLGWQITKKALIALVVFLVLVTLYITVRYERYMAISALAALFFDLTVTAGVYSLVGFEVTRPRSSGG</sequence>
<evidence type="ECO:0000256" key="9">
    <source>
        <dbReference type="SAM" id="MobiDB-lite"/>
    </source>
</evidence>
<feature type="transmembrane region" description="Helical" evidence="10">
    <location>
        <begin position="51"/>
        <end position="69"/>
    </location>
</feature>
<evidence type="ECO:0000256" key="4">
    <source>
        <dbReference type="ARBA" id="ARBA00022692"/>
    </source>
</evidence>
<gene>
    <name evidence="12" type="ORF">I553_3610</name>
</gene>
<keyword evidence="5" id="KW-0653">Protein transport</keyword>
<proteinExistence type="predicted"/>
<evidence type="ECO:0000256" key="10">
    <source>
        <dbReference type="SAM" id="Phobius"/>
    </source>
</evidence>
<feature type="region of interest" description="Disordered" evidence="9">
    <location>
        <begin position="80"/>
        <end position="155"/>
    </location>
</feature>
<comment type="subcellular location">
    <subcellularLocation>
        <location evidence="1">Cell membrane</location>
        <topology evidence="1">Multi-pass membrane protein</topology>
    </subcellularLocation>
</comment>
<dbReference type="GO" id="GO:0005886">
    <property type="term" value="C:plasma membrane"/>
    <property type="evidence" value="ECO:0007669"/>
    <property type="project" value="UniProtKB-SubCell"/>
</dbReference>
<evidence type="ECO:0000313" key="12">
    <source>
        <dbReference type="EMBL" id="EUA68439.1"/>
    </source>
</evidence>
<evidence type="ECO:0000256" key="6">
    <source>
        <dbReference type="ARBA" id="ARBA00022989"/>
    </source>
</evidence>
<evidence type="ECO:0000256" key="7">
    <source>
        <dbReference type="ARBA" id="ARBA00023010"/>
    </source>
</evidence>
<keyword evidence="4 10" id="KW-0812">Transmembrane</keyword>
<keyword evidence="7" id="KW-0811">Translocation</keyword>
<protein>
    <submittedName>
        <fullName evidence="12">Export membrane family protein</fullName>
    </submittedName>
</protein>
<reference evidence="12" key="1">
    <citation type="submission" date="2014-01" db="EMBL/GenBank/DDBJ databases">
        <authorList>
            <person name="Brown-Elliot B."/>
            <person name="Wallace R."/>
            <person name="Lenaerts A."/>
            <person name="Ordway D."/>
            <person name="DeGroote M.A."/>
            <person name="Parker T."/>
            <person name="Sizemore C."/>
            <person name="Tallon L.J."/>
            <person name="Sadzewicz L.K."/>
            <person name="Sengamalay N."/>
            <person name="Fraser C.M."/>
            <person name="Hine E."/>
            <person name="Shefchek K.A."/>
            <person name="Das S.P."/>
            <person name="Tettelin H."/>
        </authorList>
    </citation>
    <scope>NUCLEOTIDE SEQUENCE [LARGE SCALE GENOMIC DNA]</scope>
    <source>
        <strain evidence="12">4042</strain>
    </source>
</reference>
<dbReference type="Pfam" id="PF02355">
    <property type="entry name" value="SecD_SecF_C"/>
    <property type="match status" value="1"/>
</dbReference>